<dbReference type="EMBL" id="JANBPY010000705">
    <property type="protein sequence ID" value="KAJ1964392.1"/>
    <property type="molecule type" value="Genomic_DNA"/>
</dbReference>
<feature type="compositionally biased region" description="Polar residues" evidence="4">
    <location>
        <begin position="190"/>
        <end position="206"/>
    </location>
</feature>
<comment type="similarity">
    <text evidence="3">Belongs to the YAF9 family.</text>
</comment>
<dbReference type="GO" id="GO:0000812">
    <property type="term" value="C:Swr1 complex"/>
    <property type="evidence" value="ECO:0007669"/>
    <property type="project" value="UniProtKB-UniRule"/>
</dbReference>
<keyword evidence="3" id="KW-0234">DNA repair</keyword>
<sequence length="318" mass="35070">MKNSHSHESSNAGSLVRRKLVVITTNSIPKNPEYVNQVPIRDWSVVLAERVPASLRSGHAFRYDLPYIQTVKFEIHESFAQPVVMARRPPFQLMEKGWGEFPMRIHIYLHDANAPVLTIDHHLNLRRKRNEVTYELEIPNPHPSLLELLDPKYPISDYPPEKLPAAATPGSGTSGSKAKPTKDRKKKSTRVTSTAAVSGPSPTTTTELVGGLEYSAVTTPSHTYHDLGRVDRLGLPLEYTGVTEANPENDRVMAMSDDGALDLGKSTGTIQPNPFAMATGDSYSNMTPNTTVYPLPTTPSYQPRPGSPLAKRPRESSP</sequence>
<dbReference type="Gene3D" id="2.60.40.1970">
    <property type="entry name" value="YEATS domain"/>
    <property type="match status" value="1"/>
</dbReference>
<keyword evidence="3" id="KW-0804">Transcription</keyword>
<gene>
    <name evidence="6" type="primary">tfg3_1</name>
    <name evidence="3" type="synonym">YAF9</name>
    <name evidence="6" type="ORF">IWQ62_002948</name>
</gene>
<evidence type="ECO:0000256" key="2">
    <source>
        <dbReference type="PROSITE-ProRule" id="PRU00376"/>
    </source>
</evidence>
<feature type="domain" description="YEATS" evidence="5">
    <location>
        <begin position="11"/>
        <end position="152"/>
    </location>
</feature>
<evidence type="ECO:0000313" key="6">
    <source>
        <dbReference type="EMBL" id="KAJ1964392.1"/>
    </source>
</evidence>
<dbReference type="PANTHER" id="PTHR23195">
    <property type="entry name" value="YEATS DOMAIN"/>
    <property type="match status" value="1"/>
</dbReference>
<feature type="region of interest" description="Disordered" evidence="4">
    <location>
        <begin position="157"/>
        <end position="206"/>
    </location>
</feature>
<keyword evidence="3" id="KW-0805">Transcription regulation</keyword>
<keyword evidence="3" id="KW-0963">Cytoplasm</keyword>
<name>A0A9W8ASR9_9FUNG</name>
<feature type="non-terminal residue" evidence="6">
    <location>
        <position position="318"/>
    </location>
</feature>
<reference evidence="6" key="1">
    <citation type="submission" date="2022-07" db="EMBL/GenBank/DDBJ databases">
        <title>Phylogenomic reconstructions and comparative analyses of Kickxellomycotina fungi.</title>
        <authorList>
            <person name="Reynolds N.K."/>
            <person name="Stajich J.E."/>
            <person name="Barry K."/>
            <person name="Grigoriev I.V."/>
            <person name="Crous P."/>
            <person name="Smith M.E."/>
        </authorList>
    </citation>
    <scope>NUCLEOTIDE SEQUENCE</scope>
    <source>
        <strain evidence="6">RSA 1196</strain>
    </source>
</reference>
<dbReference type="AlphaFoldDB" id="A0A9W8ASR9"/>
<dbReference type="PROSITE" id="PS51037">
    <property type="entry name" value="YEATS"/>
    <property type="match status" value="1"/>
</dbReference>
<evidence type="ECO:0000256" key="3">
    <source>
        <dbReference type="RuleBase" id="RU367117"/>
    </source>
</evidence>
<dbReference type="GO" id="GO:0006281">
    <property type="term" value="P:DNA repair"/>
    <property type="evidence" value="ECO:0007669"/>
    <property type="project" value="UniProtKB-UniRule"/>
</dbReference>
<organism evidence="6 7">
    <name type="scientific">Dispira parvispora</name>
    <dbReference type="NCBI Taxonomy" id="1520584"/>
    <lineage>
        <taxon>Eukaryota</taxon>
        <taxon>Fungi</taxon>
        <taxon>Fungi incertae sedis</taxon>
        <taxon>Zoopagomycota</taxon>
        <taxon>Kickxellomycotina</taxon>
        <taxon>Dimargaritomycetes</taxon>
        <taxon>Dimargaritales</taxon>
        <taxon>Dimargaritaceae</taxon>
        <taxon>Dispira</taxon>
    </lineage>
</organism>
<dbReference type="OrthoDB" id="1741717at2759"/>
<feature type="region of interest" description="Disordered" evidence="4">
    <location>
        <begin position="279"/>
        <end position="318"/>
    </location>
</feature>
<comment type="subcellular location">
    <subcellularLocation>
        <location evidence="3">Nucleus</location>
    </subcellularLocation>
    <subcellularLocation>
        <location evidence="3">Cytoplasm</location>
    </subcellularLocation>
</comment>
<keyword evidence="7" id="KW-1185">Reference proteome</keyword>
<keyword evidence="3" id="KW-0175">Coiled coil</keyword>
<comment type="caution">
    <text evidence="6">The sequence shown here is derived from an EMBL/GenBank/DDBJ whole genome shotgun (WGS) entry which is preliminary data.</text>
</comment>
<keyword evidence="3" id="KW-0156">Chromatin regulator</keyword>
<proteinExistence type="inferred from homology"/>
<keyword evidence="3" id="KW-0010">Activator</keyword>
<accession>A0A9W8ASR9</accession>
<dbReference type="InterPro" id="IPR005033">
    <property type="entry name" value="YEATS"/>
</dbReference>
<evidence type="ECO:0000256" key="4">
    <source>
        <dbReference type="SAM" id="MobiDB-lite"/>
    </source>
</evidence>
<dbReference type="GO" id="GO:0006355">
    <property type="term" value="P:regulation of DNA-templated transcription"/>
    <property type="evidence" value="ECO:0007669"/>
    <property type="project" value="InterPro"/>
</dbReference>
<evidence type="ECO:0000256" key="1">
    <source>
        <dbReference type="ARBA" id="ARBA00023242"/>
    </source>
</evidence>
<dbReference type="Proteomes" id="UP001150925">
    <property type="component" value="Unassembled WGS sequence"/>
</dbReference>
<keyword evidence="3" id="KW-0227">DNA damage</keyword>
<comment type="function">
    <text evidence="3">Component of the SWR1 complex which mediates the ATP-dependent exchange of histone H2A for an H2A variant leading to transcriptional regulation of selected genes by chromatin remodeling. Component of the NuA4 histone acetyltransferase complex which is involved in transcriptional activation of selected genes principally by acetylation of nucleosomal histones H4 and H2A. The NuA4 complex is also involved in DNA repair. Yaf9 may also be required for viability in conditions in which the structural integrity of the spindle is compromised.</text>
</comment>
<dbReference type="Pfam" id="PF03366">
    <property type="entry name" value="YEATS"/>
    <property type="match status" value="1"/>
</dbReference>
<comment type="domain">
    <text evidence="3">The coiled-coil domain is required for assembly into the NuA4 complex.</text>
</comment>
<dbReference type="InterPro" id="IPR055129">
    <property type="entry name" value="YEATS_dom"/>
</dbReference>
<keyword evidence="1 2" id="KW-0539">Nucleus</keyword>
<protein>
    <recommendedName>
        <fullName evidence="3">Protein AF-9 homolog</fullName>
    </recommendedName>
</protein>
<evidence type="ECO:0000313" key="7">
    <source>
        <dbReference type="Proteomes" id="UP001150925"/>
    </source>
</evidence>
<dbReference type="InterPro" id="IPR038704">
    <property type="entry name" value="YEAST_sf"/>
</dbReference>
<dbReference type="GO" id="GO:0005737">
    <property type="term" value="C:cytoplasm"/>
    <property type="evidence" value="ECO:0007669"/>
    <property type="project" value="UniProtKB-SubCell"/>
</dbReference>
<comment type="subunit">
    <text evidence="3">Component of the SWR1 chromatin-remodeling complex and of the NuA4 histone acetyltransferase complex.</text>
</comment>
<evidence type="ECO:0000259" key="5">
    <source>
        <dbReference type="PROSITE" id="PS51037"/>
    </source>
</evidence>
<feature type="compositionally biased region" description="Polar residues" evidence="4">
    <location>
        <begin position="281"/>
        <end position="292"/>
    </location>
</feature>
<dbReference type="GO" id="GO:0006325">
    <property type="term" value="P:chromatin organization"/>
    <property type="evidence" value="ECO:0007669"/>
    <property type="project" value="UniProtKB-KW"/>
</dbReference>